<dbReference type="EMBL" id="JAXOFX010000007">
    <property type="protein sequence ID" value="MDZ5472577.1"/>
    <property type="molecule type" value="Genomic_DNA"/>
</dbReference>
<keyword evidence="4 11" id="KW-0812">Transmembrane</keyword>
<comment type="caution">
    <text evidence="13">The sequence shown here is derived from an EMBL/GenBank/DDBJ whole genome shotgun (WGS) entry which is preliminary data.</text>
</comment>
<keyword evidence="7 11" id="KW-1133">Transmembrane helix</keyword>
<feature type="transmembrane region" description="Helical" evidence="11">
    <location>
        <begin position="12"/>
        <end position="37"/>
    </location>
</feature>
<protein>
    <submittedName>
        <fullName evidence="13">Potassium channel family protein</fullName>
    </submittedName>
</protein>
<dbReference type="RefSeq" id="WP_322446875.1">
    <property type="nucleotide sequence ID" value="NZ_JAXOFX010000007.1"/>
</dbReference>
<reference evidence="13 14" key="1">
    <citation type="submission" date="2023-11" db="EMBL/GenBank/DDBJ databases">
        <title>Bacillus jintuensis, isolated from a mudflat on the Beibu Gulf coast.</title>
        <authorList>
            <person name="Li M."/>
        </authorList>
    </citation>
    <scope>NUCLEOTIDE SEQUENCE [LARGE SCALE GENOMIC DNA]</scope>
    <source>
        <strain evidence="13 14">31A1R</strain>
    </source>
</reference>
<dbReference type="Pfam" id="PF07885">
    <property type="entry name" value="Ion_trans_2"/>
    <property type="match status" value="1"/>
</dbReference>
<evidence type="ECO:0000256" key="2">
    <source>
        <dbReference type="ARBA" id="ARBA00022448"/>
    </source>
</evidence>
<evidence type="ECO:0000256" key="10">
    <source>
        <dbReference type="ARBA" id="ARBA00023303"/>
    </source>
</evidence>
<dbReference type="Gene3D" id="1.10.287.70">
    <property type="match status" value="1"/>
</dbReference>
<keyword evidence="3" id="KW-0633">Potassium transport</keyword>
<dbReference type="InterPro" id="IPR013099">
    <property type="entry name" value="K_chnl_dom"/>
</dbReference>
<accession>A0ABU5IZN1</accession>
<evidence type="ECO:0000256" key="8">
    <source>
        <dbReference type="ARBA" id="ARBA00023065"/>
    </source>
</evidence>
<gene>
    <name evidence="13" type="ORF">SM124_12525</name>
</gene>
<dbReference type="PANTHER" id="PTHR10027">
    <property type="entry name" value="CALCIUM-ACTIVATED POTASSIUM CHANNEL ALPHA CHAIN"/>
    <property type="match status" value="1"/>
</dbReference>
<keyword evidence="14" id="KW-1185">Reference proteome</keyword>
<keyword evidence="2" id="KW-0813">Transport</keyword>
<evidence type="ECO:0000256" key="6">
    <source>
        <dbReference type="ARBA" id="ARBA00022958"/>
    </source>
</evidence>
<keyword evidence="8" id="KW-0406">Ion transport</keyword>
<dbReference type="Proteomes" id="UP001290455">
    <property type="component" value="Unassembled WGS sequence"/>
</dbReference>
<evidence type="ECO:0000313" key="14">
    <source>
        <dbReference type="Proteomes" id="UP001290455"/>
    </source>
</evidence>
<evidence type="ECO:0000256" key="11">
    <source>
        <dbReference type="SAM" id="Phobius"/>
    </source>
</evidence>
<evidence type="ECO:0000259" key="12">
    <source>
        <dbReference type="Pfam" id="PF07885"/>
    </source>
</evidence>
<evidence type="ECO:0000313" key="13">
    <source>
        <dbReference type="EMBL" id="MDZ5472577.1"/>
    </source>
</evidence>
<sequence length="155" mass="17653">MILFQRLFKSILSLKTSFIGLSSVLLIVVSVLVMRWIEPNTFPTYFDSFWWVMTTVTTVGYGDFYPISVPGRLYAVFLYLFGIGLIGIVIGKLVDGFAKFRAKKEEGKMSYKGNHHVVIVGWSKRAEYTLDEIIKADHNLEVVLINTLEKTPISH</sequence>
<keyword evidence="10 13" id="KW-0407">Ion channel</keyword>
<keyword evidence="5" id="KW-0631">Potassium channel</keyword>
<evidence type="ECO:0000256" key="5">
    <source>
        <dbReference type="ARBA" id="ARBA00022826"/>
    </source>
</evidence>
<keyword evidence="9 11" id="KW-0472">Membrane</keyword>
<evidence type="ECO:0000256" key="3">
    <source>
        <dbReference type="ARBA" id="ARBA00022538"/>
    </source>
</evidence>
<dbReference type="GO" id="GO:0034220">
    <property type="term" value="P:monoatomic ion transmembrane transport"/>
    <property type="evidence" value="ECO:0007669"/>
    <property type="project" value="UniProtKB-KW"/>
</dbReference>
<feature type="domain" description="Potassium channel" evidence="12">
    <location>
        <begin position="24"/>
        <end position="95"/>
    </location>
</feature>
<evidence type="ECO:0000256" key="4">
    <source>
        <dbReference type="ARBA" id="ARBA00022692"/>
    </source>
</evidence>
<evidence type="ECO:0000256" key="1">
    <source>
        <dbReference type="ARBA" id="ARBA00004141"/>
    </source>
</evidence>
<feature type="transmembrane region" description="Helical" evidence="11">
    <location>
        <begin position="73"/>
        <end position="94"/>
    </location>
</feature>
<keyword evidence="6" id="KW-0630">Potassium</keyword>
<comment type="subcellular location">
    <subcellularLocation>
        <location evidence="1">Membrane</location>
        <topology evidence="1">Multi-pass membrane protein</topology>
    </subcellularLocation>
</comment>
<evidence type="ECO:0000256" key="7">
    <source>
        <dbReference type="ARBA" id="ARBA00022989"/>
    </source>
</evidence>
<dbReference type="PANTHER" id="PTHR10027:SF10">
    <property type="entry name" value="SLOWPOKE 2, ISOFORM D"/>
    <property type="match status" value="1"/>
</dbReference>
<dbReference type="InterPro" id="IPR047871">
    <property type="entry name" value="K_chnl_Slo-like"/>
</dbReference>
<dbReference type="PRINTS" id="PR00169">
    <property type="entry name" value="KCHANNEL"/>
</dbReference>
<organism evidence="13 14">
    <name type="scientific">Robertmurraya mangrovi</name>
    <dbReference type="NCBI Taxonomy" id="3098077"/>
    <lineage>
        <taxon>Bacteria</taxon>
        <taxon>Bacillati</taxon>
        <taxon>Bacillota</taxon>
        <taxon>Bacilli</taxon>
        <taxon>Bacillales</taxon>
        <taxon>Bacillaceae</taxon>
        <taxon>Robertmurraya</taxon>
    </lineage>
</organism>
<proteinExistence type="predicted"/>
<dbReference type="SUPFAM" id="SSF81324">
    <property type="entry name" value="Voltage-gated potassium channels"/>
    <property type="match status" value="1"/>
</dbReference>
<name>A0ABU5IZN1_9BACI</name>
<evidence type="ECO:0000256" key="9">
    <source>
        <dbReference type="ARBA" id="ARBA00023136"/>
    </source>
</evidence>